<gene>
    <name evidence="2" type="ORF">M23134_00844</name>
</gene>
<comment type="caution">
    <text evidence="2">The sequence shown here is derived from an EMBL/GenBank/DDBJ whole genome shotgun (WGS) entry which is preliminary data.</text>
</comment>
<dbReference type="PANTHER" id="PTHR42941:SF1">
    <property type="entry name" value="SLL1037 PROTEIN"/>
    <property type="match status" value="1"/>
</dbReference>
<evidence type="ECO:0000313" key="2">
    <source>
        <dbReference type="EMBL" id="EAY25890.1"/>
    </source>
</evidence>
<evidence type="ECO:0008006" key="4">
    <source>
        <dbReference type="Google" id="ProtNLM"/>
    </source>
</evidence>
<keyword evidence="3" id="KW-1185">Reference proteome</keyword>
<dbReference type="Gene3D" id="3.40.190.10">
    <property type="entry name" value="Periplasmic binding protein-like II"/>
    <property type="match status" value="2"/>
</dbReference>
<dbReference type="Proteomes" id="UP000004095">
    <property type="component" value="Unassembled WGS sequence"/>
</dbReference>
<keyword evidence="1" id="KW-0472">Membrane</keyword>
<sequence length="417" mass="47184">MTVFLGGGCQYFKPMKYKIAVGSETGSYYKIGTQLIAILNSGDEKTFGLDTHGEGSTNNCERVLIGSAAFALAQNDVETDSPNDNLRSVLPLYSEVLFIVYHDSLRPKSLKDLIVGHKIGIGAKTGGALTFAKHLFSSYGIDPDTYEFVYSSSKENTLSDSVLISIHVTAHNNPIIKDMLVNKQGKLFSLDDEATRRGSSAEGFCMEYPLARPYVIPKELFFDLPRQPVLTIAIDNMLFADVAIPNHVVYDVVDRVLSSKARLAKENSVFRYLSDDFEDLLTRFPLHQGVKNYLRRNKPGFFQRNSSLLKGFASLLTAILGVFSIVKRWQTRRKKSRIEEYYNELAAFDREILQQESLESLIEVSKKARLLRDQVIYLVGQNKLEANQSLQIFLLFWREVNENVQHKTKQLKALKKQ</sequence>
<dbReference type="EMBL" id="AAWS01000041">
    <property type="protein sequence ID" value="EAY25890.1"/>
    <property type="molecule type" value="Genomic_DNA"/>
</dbReference>
<keyword evidence="1" id="KW-0812">Transmembrane</keyword>
<name>A1ZUK4_MICM2</name>
<evidence type="ECO:0000313" key="3">
    <source>
        <dbReference type="Proteomes" id="UP000004095"/>
    </source>
</evidence>
<protein>
    <recommendedName>
        <fullName evidence="4">TRAP transporter solute receptor, TAXI family</fullName>
    </recommendedName>
</protein>
<dbReference type="SUPFAM" id="SSF53850">
    <property type="entry name" value="Periplasmic binding protein-like II"/>
    <property type="match status" value="1"/>
</dbReference>
<evidence type="ECO:0000256" key="1">
    <source>
        <dbReference type="SAM" id="Phobius"/>
    </source>
</evidence>
<dbReference type="AlphaFoldDB" id="A1ZUK4"/>
<dbReference type="Pfam" id="PF16868">
    <property type="entry name" value="NMT1_3"/>
    <property type="match status" value="1"/>
</dbReference>
<feature type="transmembrane region" description="Helical" evidence="1">
    <location>
        <begin position="308"/>
        <end position="326"/>
    </location>
</feature>
<accession>A1ZUK4</accession>
<reference evidence="2 3" key="1">
    <citation type="submission" date="2007-01" db="EMBL/GenBank/DDBJ databases">
        <authorList>
            <person name="Haygood M."/>
            <person name="Podell S."/>
            <person name="Anderson C."/>
            <person name="Hopkinson B."/>
            <person name="Roe K."/>
            <person name="Barbeau K."/>
            <person name="Gaasterland T."/>
            <person name="Ferriera S."/>
            <person name="Johnson J."/>
            <person name="Kravitz S."/>
            <person name="Beeson K."/>
            <person name="Sutton G."/>
            <person name="Rogers Y.-H."/>
            <person name="Friedman R."/>
            <person name="Frazier M."/>
            <person name="Venter J.C."/>
        </authorList>
    </citation>
    <scope>NUCLEOTIDE SEQUENCE [LARGE SCALE GENOMIC DNA]</scope>
    <source>
        <strain evidence="2 3">ATCC 23134</strain>
    </source>
</reference>
<proteinExistence type="predicted"/>
<keyword evidence="1" id="KW-1133">Transmembrane helix</keyword>
<dbReference type="eggNOG" id="COG2358">
    <property type="taxonomic scope" value="Bacteria"/>
</dbReference>
<dbReference type="InterPro" id="IPR011852">
    <property type="entry name" value="TRAP_TAXI"/>
</dbReference>
<dbReference type="PANTHER" id="PTHR42941">
    <property type="entry name" value="SLL1037 PROTEIN"/>
    <property type="match status" value="1"/>
</dbReference>
<organism evidence="2 3">
    <name type="scientific">Microscilla marina ATCC 23134</name>
    <dbReference type="NCBI Taxonomy" id="313606"/>
    <lineage>
        <taxon>Bacteria</taxon>
        <taxon>Pseudomonadati</taxon>
        <taxon>Bacteroidota</taxon>
        <taxon>Cytophagia</taxon>
        <taxon>Cytophagales</taxon>
        <taxon>Microscillaceae</taxon>
        <taxon>Microscilla</taxon>
    </lineage>
</organism>